<dbReference type="Proteomes" id="UP000538931">
    <property type="component" value="Unassembled WGS sequence"/>
</dbReference>
<keyword evidence="2" id="KW-0238">DNA-binding</keyword>
<proteinExistence type="predicted"/>
<sequence>MSRTDYPVYLQLRDRLWDWIEAEQLSSQQRLPSERELSERFRTTRVTIRQALSQLEAEGLIFRSNRRGWYITPERLRYDPSRDLGFNRYVIEQGFSPRTETLFKTLTETPVWLSEISGLEVGTPIYHVFRRRYVDERGLLVEHNYINPAHCPGLLSESTDLSIWQMLRDKYNLCPEHRDIEIYPLALKGLEAESLHVNQGTAGLYIQRLSFDQRGNFLELDREYWLHDALKISVRIGERPS</sequence>
<evidence type="ECO:0000313" key="6">
    <source>
        <dbReference type="Proteomes" id="UP000538931"/>
    </source>
</evidence>
<dbReference type="Gene3D" id="3.40.1410.10">
    <property type="entry name" value="Chorismate lyase-like"/>
    <property type="match status" value="1"/>
</dbReference>
<dbReference type="SUPFAM" id="SSF46785">
    <property type="entry name" value="Winged helix' DNA-binding domain"/>
    <property type="match status" value="1"/>
</dbReference>
<evidence type="ECO:0000259" key="4">
    <source>
        <dbReference type="PROSITE" id="PS50949"/>
    </source>
</evidence>
<organism evidence="5 6">
    <name type="scientific">Marinobacterium marinum</name>
    <dbReference type="NCBI Taxonomy" id="2756129"/>
    <lineage>
        <taxon>Bacteria</taxon>
        <taxon>Pseudomonadati</taxon>
        <taxon>Pseudomonadota</taxon>
        <taxon>Gammaproteobacteria</taxon>
        <taxon>Oceanospirillales</taxon>
        <taxon>Oceanospirillaceae</taxon>
        <taxon>Marinobacterium</taxon>
    </lineage>
</organism>
<gene>
    <name evidence="5" type="ORF">H1S06_02400</name>
</gene>
<dbReference type="InterPro" id="IPR036388">
    <property type="entry name" value="WH-like_DNA-bd_sf"/>
</dbReference>
<dbReference type="Gene3D" id="1.10.10.10">
    <property type="entry name" value="Winged helix-like DNA-binding domain superfamily/Winged helix DNA-binding domain"/>
    <property type="match status" value="1"/>
</dbReference>
<evidence type="ECO:0000256" key="1">
    <source>
        <dbReference type="ARBA" id="ARBA00023015"/>
    </source>
</evidence>
<evidence type="ECO:0000256" key="2">
    <source>
        <dbReference type="ARBA" id="ARBA00023125"/>
    </source>
</evidence>
<keyword evidence="3" id="KW-0804">Transcription</keyword>
<evidence type="ECO:0000313" key="5">
    <source>
        <dbReference type="EMBL" id="MBA4501220.1"/>
    </source>
</evidence>
<dbReference type="EMBL" id="JACEMT010000033">
    <property type="protein sequence ID" value="MBA4501220.1"/>
    <property type="molecule type" value="Genomic_DNA"/>
</dbReference>
<dbReference type="SMART" id="SM00345">
    <property type="entry name" value="HTH_GNTR"/>
    <property type="match status" value="1"/>
</dbReference>
<feature type="domain" description="HTH gntR-type" evidence="4">
    <location>
        <begin position="6"/>
        <end position="74"/>
    </location>
</feature>
<comment type="caution">
    <text evidence="5">The sequence shown here is derived from an EMBL/GenBank/DDBJ whole genome shotgun (WGS) entry which is preliminary data.</text>
</comment>
<dbReference type="GO" id="GO:0003700">
    <property type="term" value="F:DNA-binding transcription factor activity"/>
    <property type="evidence" value="ECO:0007669"/>
    <property type="project" value="InterPro"/>
</dbReference>
<dbReference type="Pfam" id="PF07702">
    <property type="entry name" value="UTRA"/>
    <property type="match status" value="1"/>
</dbReference>
<keyword evidence="6" id="KW-1185">Reference proteome</keyword>
<dbReference type="InterPro" id="IPR050679">
    <property type="entry name" value="Bact_HTH_transcr_reg"/>
</dbReference>
<dbReference type="Pfam" id="PF00392">
    <property type="entry name" value="GntR"/>
    <property type="match status" value="1"/>
</dbReference>
<dbReference type="InterPro" id="IPR036390">
    <property type="entry name" value="WH_DNA-bd_sf"/>
</dbReference>
<dbReference type="GO" id="GO:0045892">
    <property type="term" value="P:negative regulation of DNA-templated transcription"/>
    <property type="evidence" value="ECO:0007669"/>
    <property type="project" value="TreeGrafter"/>
</dbReference>
<name>A0A7W1WVY3_9GAMM</name>
<evidence type="ECO:0000256" key="3">
    <source>
        <dbReference type="ARBA" id="ARBA00023163"/>
    </source>
</evidence>
<keyword evidence="1" id="KW-0805">Transcription regulation</keyword>
<dbReference type="GO" id="GO:0003677">
    <property type="term" value="F:DNA binding"/>
    <property type="evidence" value="ECO:0007669"/>
    <property type="project" value="UniProtKB-KW"/>
</dbReference>
<dbReference type="CDD" id="cd07377">
    <property type="entry name" value="WHTH_GntR"/>
    <property type="match status" value="1"/>
</dbReference>
<dbReference type="PRINTS" id="PR00035">
    <property type="entry name" value="HTHGNTR"/>
</dbReference>
<reference evidence="5 6" key="1">
    <citation type="submission" date="2020-07" db="EMBL/GenBank/DDBJ databases">
        <title>Bacterium isolated from marien macroalgae.</title>
        <authorList>
            <person name="Zhu K."/>
            <person name="Lu D."/>
            <person name="Du Z."/>
        </authorList>
    </citation>
    <scope>NUCLEOTIDE SEQUENCE [LARGE SCALE GENOMIC DNA]</scope>
    <source>
        <strain evidence="5 6">3-1745</strain>
    </source>
</reference>
<dbReference type="InterPro" id="IPR011663">
    <property type="entry name" value="UTRA"/>
</dbReference>
<dbReference type="SMART" id="SM00866">
    <property type="entry name" value="UTRA"/>
    <property type="match status" value="1"/>
</dbReference>
<dbReference type="AlphaFoldDB" id="A0A7W1WVY3"/>
<dbReference type="PROSITE" id="PS50949">
    <property type="entry name" value="HTH_GNTR"/>
    <property type="match status" value="1"/>
</dbReference>
<dbReference type="PANTHER" id="PTHR44846">
    <property type="entry name" value="MANNOSYL-D-GLYCERATE TRANSPORT/METABOLISM SYSTEM REPRESSOR MNGR-RELATED"/>
    <property type="match status" value="1"/>
</dbReference>
<dbReference type="SUPFAM" id="SSF64288">
    <property type="entry name" value="Chorismate lyase-like"/>
    <property type="match status" value="1"/>
</dbReference>
<dbReference type="InterPro" id="IPR028978">
    <property type="entry name" value="Chorismate_lyase_/UTRA_dom_sf"/>
</dbReference>
<dbReference type="PANTHER" id="PTHR44846:SF1">
    <property type="entry name" value="MANNOSYL-D-GLYCERATE TRANSPORT_METABOLISM SYSTEM REPRESSOR MNGR-RELATED"/>
    <property type="match status" value="1"/>
</dbReference>
<accession>A0A7W1WVY3</accession>
<dbReference type="RefSeq" id="WP_181736847.1">
    <property type="nucleotide sequence ID" value="NZ_JACEMT010000033.1"/>
</dbReference>
<dbReference type="InterPro" id="IPR000524">
    <property type="entry name" value="Tscrpt_reg_HTH_GntR"/>
</dbReference>
<protein>
    <submittedName>
        <fullName evidence="5">UTRA domain-containing protein</fullName>
    </submittedName>
</protein>